<dbReference type="InParanoid" id="C5DI15"/>
<dbReference type="eggNOG" id="ENOG502S3VI">
    <property type="taxonomic scope" value="Eukaryota"/>
</dbReference>
<keyword evidence="1" id="KW-1133">Transmembrane helix</keyword>
<feature type="transmembrane region" description="Helical" evidence="1">
    <location>
        <begin position="148"/>
        <end position="166"/>
    </location>
</feature>
<accession>C5DI15</accession>
<name>C5DI15_LACTC</name>
<dbReference type="KEGG" id="lth:KLTH0E08888g"/>
<dbReference type="STRING" id="559295.C5DI15"/>
<organism evidence="2 3">
    <name type="scientific">Lachancea thermotolerans (strain ATCC 56472 / CBS 6340 / NRRL Y-8284)</name>
    <name type="common">Yeast</name>
    <name type="synonym">Kluyveromyces thermotolerans</name>
    <dbReference type="NCBI Taxonomy" id="559295"/>
    <lineage>
        <taxon>Eukaryota</taxon>
        <taxon>Fungi</taxon>
        <taxon>Dikarya</taxon>
        <taxon>Ascomycota</taxon>
        <taxon>Saccharomycotina</taxon>
        <taxon>Saccharomycetes</taxon>
        <taxon>Saccharomycetales</taxon>
        <taxon>Saccharomycetaceae</taxon>
        <taxon>Lachancea</taxon>
    </lineage>
</organism>
<proteinExistence type="predicted"/>
<sequence length="191" mass="21931">MSRVRKFNRGVLSKIHSDSDTDEDIPLHPLDIEEQEELISKLEFRNVSSNNYNIQLLSVAYVVCCGVFLSLVMKVQKIRGDTSMNKRLLLYSVNSIICSLLNLRYDLTKDFALSRAVKVRITSRKINIINCILLLLLTWEVTGKVDKILLQLLFHVPLLLFSLSVVSKKWICDLDEELNGLRGLKYKFKSA</sequence>
<dbReference type="OrthoDB" id="4074030at2759"/>
<dbReference type="EMBL" id="CU928169">
    <property type="protein sequence ID" value="CAR23426.1"/>
    <property type="molecule type" value="Genomic_DNA"/>
</dbReference>
<protein>
    <submittedName>
        <fullName evidence="2">KLTH0E08888p</fullName>
    </submittedName>
</protein>
<dbReference type="PANTHER" id="PTHR36784">
    <property type="entry name" value="HISTONE-LYSINE N-METHYLTRANSFERASE"/>
    <property type="match status" value="1"/>
</dbReference>
<evidence type="ECO:0000313" key="2">
    <source>
        <dbReference type="EMBL" id="CAR23426.1"/>
    </source>
</evidence>
<dbReference type="GeneID" id="8292024"/>
<dbReference type="HOGENOM" id="CLU_119636_0_0_1"/>
<gene>
    <name evidence="2" type="ordered locus">KLTH0E08888g</name>
</gene>
<dbReference type="PANTHER" id="PTHR36784:SF1">
    <property type="entry name" value="HISTONE-LYSINE N-METHYLTRANSFERASE"/>
    <property type="match status" value="1"/>
</dbReference>
<feature type="transmembrane region" description="Helical" evidence="1">
    <location>
        <begin position="88"/>
        <end position="105"/>
    </location>
</feature>
<keyword evidence="3" id="KW-1185">Reference proteome</keyword>
<dbReference type="FunCoup" id="C5DI15">
    <property type="interactions" value="53"/>
</dbReference>
<dbReference type="RefSeq" id="XP_002553863.1">
    <property type="nucleotide sequence ID" value="XM_002553817.1"/>
</dbReference>
<evidence type="ECO:0000313" key="3">
    <source>
        <dbReference type="Proteomes" id="UP000002036"/>
    </source>
</evidence>
<feature type="transmembrane region" description="Helical" evidence="1">
    <location>
        <begin position="126"/>
        <end position="142"/>
    </location>
</feature>
<dbReference type="AlphaFoldDB" id="C5DI15"/>
<feature type="transmembrane region" description="Helical" evidence="1">
    <location>
        <begin position="54"/>
        <end position="73"/>
    </location>
</feature>
<dbReference type="Proteomes" id="UP000002036">
    <property type="component" value="Chromosome E"/>
</dbReference>
<evidence type="ECO:0000256" key="1">
    <source>
        <dbReference type="SAM" id="Phobius"/>
    </source>
</evidence>
<reference evidence="2 3" key="1">
    <citation type="journal article" date="2009" name="Genome Res.">
        <title>Comparative genomics of protoploid Saccharomycetaceae.</title>
        <authorList>
            <consortium name="The Genolevures Consortium"/>
            <person name="Souciet J.-L."/>
            <person name="Dujon B."/>
            <person name="Gaillardin C."/>
            <person name="Johnston M."/>
            <person name="Baret P.V."/>
            <person name="Cliften P."/>
            <person name="Sherman D.J."/>
            <person name="Weissenbach J."/>
            <person name="Westhof E."/>
            <person name="Wincker P."/>
            <person name="Jubin C."/>
            <person name="Poulain J."/>
            <person name="Barbe V."/>
            <person name="Segurens B."/>
            <person name="Artiguenave F."/>
            <person name="Anthouard V."/>
            <person name="Vacherie B."/>
            <person name="Val M.-E."/>
            <person name="Fulton R.S."/>
            <person name="Minx P."/>
            <person name="Wilson R."/>
            <person name="Durrens P."/>
            <person name="Jean G."/>
            <person name="Marck C."/>
            <person name="Martin T."/>
            <person name="Nikolski M."/>
            <person name="Rolland T."/>
            <person name="Seret M.-L."/>
            <person name="Casaregola S."/>
            <person name="Despons L."/>
            <person name="Fairhead C."/>
            <person name="Fischer G."/>
            <person name="Lafontaine I."/>
            <person name="Leh V."/>
            <person name="Lemaire M."/>
            <person name="de Montigny J."/>
            <person name="Neuveglise C."/>
            <person name="Thierry A."/>
            <person name="Blanc-Lenfle I."/>
            <person name="Bleykasten C."/>
            <person name="Diffels J."/>
            <person name="Fritsch E."/>
            <person name="Frangeul L."/>
            <person name="Goeffon A."/>
            <person name="Jauniaux N."/>
            <person name="Kachouri-Lafond R."/>
            <person name="Payen C."/>
            <person name="Potier S."/>
            <person name="Pribylova L."/>
            <person name="Ozanne C."/>
            <person name="Richard G.-F."/>
            <person name="Sacerdot C."/>
            <person name="Straub M.-L."/>
            <person name="Talla E."/>
        </authorList>
    </citation>
    <scope>NUCLEOTIDE SEQUENCE [LARGE SCALE GENOMIC DNA]</scope>
    <source>
        <strain evidence="3">ATCC 56472 / CBS 6340 / NRRL Y-8284</strain>
    </source>
</reference>
<keyword evidence="1" id="KW-0812">Transmembrane</keyword>
<keyword evidence="1" id="KW-0472">Membrane</keyword>
<dbReference type="OMA" id="CINIRYD"/>